<reference evidence="1" key="1">
    <citation type="journal article" date="2020" name="Nature">
        <title>Giant virus diversity and host interactions through global metagenomics.</title>
        <authorList>
            <person name="Schulz F."/>
            <person name="Roux S."/>
            <person name="Paez-Espino D."/>
            <person name="Jungbluth S."/>
            <person name="Walsh D.A."/>
            <person name="Denef V.J."/>
            <person name="McMahon K.D."/>
            <person name="Konstantinidis K.T."/>
            <person name="Eloe-Fadrosh E.A."/>
            <person name="Kyrpides N.C."/>
            <person name="Woyke T."/>
        </authorList>
    </citation>
    <scope>NUCLEOTIDE SEQUENCE</scope>
    <source>
        <strain evidence="1">GVMAG-S-1040241-154</strain>
    </source>
</reference>
<sequence>MRKEYTDDYPVEIFEFGSEENLQKGYRVVGNEGPIVVNLSNIYVKNNNESNYKYALGFAIDNKEPKYYSESDTMPYNIERDGTLWTIHANDNQSYKFDQNPKAEYQWVVKRALDKDYEPTEEEKELGMEKTSDTTGLFYITFMVYKKEIYEEPTRGITRGITRGATRGATRGGIESDAGRFGYGNSASSSSVKSEYKFAINTEKYILPIRTRIRKESEKKMFNCSETIRGASLNKLKQQTIAVPF</sequence>
<protein>
    <submittedName>
        <fullName evidence="1">Uncharacterized protein</fullName>
    </submittedName>
</protein>
<dbReference type="AlphaFoldDB" id="A0A6C0JRQ2"/>
<name>A0A6C0JRQ2_9ZZZZ</name>
<proteinExistence type="predicted"/>
<organism evidence="1">
    <name type="scientific">viral metagenome</name>
    <dbReference type="NCBI Taxonomy" id="1070528"/>
    <lineage>
        <taxon>unclassified sequences</taxon>
        <taxon>metagenomes</taxon>
        <taxon>organismal metagenomes</taxon>
    </lineage>
</organism>
<evidence type="ECO:0000313" key="1">
    <source>
        <dbReference type="EMBL" id="QHU07581.1"/>
    </source>
</evidence>
<dbReference type="EMBL" id="MN740684">
    <property type="protein sequence ID" value="QHU07581.1"/>
    <property type="molecule type" value="Genomic_DNA"/>
</dbReference>
<accession>A0A6C0JRQ2</accession>